<feature type="transmembrane region" description="Helical" evidence="8">
    <location>
        <begin position="101"/>
        <end position="119"/>
    </location>
</feature>
<keyword evidence="3" id="KW-0328">Glycosyltransferase</keyword>
<keyword evidence="2" id="KW-1003">Cell membrane</keyword>
<protein>
    <submittedName>
        <fullName evidence="9">Glycosyltransferase family 39 protein</fullName>
    </submittedName>
</protein>
<evidence type="ECO:0000256" key="2">
    <source>
        <dbReference type="ARBA" id="ARBA00022475"/>
    </source>
</evidence>
<evidence type="ECO:0000256" key="8">
    <source>
        <dbReference type="SAM" id="Phobius"/>
    </source>
</evidence>
<feature type="transmembrane region" description="Helical" evidence="8">
    <location>
        <begin position="244"/>
        <end position="263"/>
    </location>
</feature>
<feature type="transmembrane region" description="Helical" evidence="8">
    <location>
        <begin position="206"/>
        <end position="232"/>
    </location>
</feature>
<evidence type="ECO:0000313" key="9">
    <source>
        <dbReference type="EMBL" id="NIA55421.1"/>
    </source>
</evidence>
<feature type="transmembrane region" description="Helical" evidence="8">
    <location>
        <begin position="155"/>
        <end position="186"/>
    </location>
</feature>
<keyword evidence="6 8" id="KW-1133">Transmembrane helix</keyword>
<feature type="transmembrane region" description="Helical" evidence="8">
    <location>
        <begin position="331"/>
        <end position="349"/>
    </location>
</feature>
<dbReference type="PANTHER" id="PTHR33908:SF3">
    <property type="entry name" value="UNDECAPRENYL PHOSPHATE-ALPHA-4-AMINO-4-DEOXY-L-ARABINOSE ARABINOSYL TRANSFERASE"/>
    <property type="match status" value="1"/>
</dbReference>
<feature type="transmembrane region" description="Helical" evidence="8">
    <location>
        <begin position="386"/>
        <end position="406"/>
    </location>
</feature>
<evidence type="ECO:0000256" key="7">
    <source>
        <dbReference type="ARBA" id="ARBA00023136"/>
    </source>
</evidence>
<gene>
    <name evidence="9" type="ORF">HAV22_17430</name>
</gene>
<accession>A0ABX0PEY8</accession>
<dbReference type="EMBL" id="JAAQOM010000010">
    <property type="protein sequence ID" value="NIA55421.1"/>
    <property type="molecule type" value="Genomic_DNA"/>
</dbReference>
<feature type="transmembrane region" description="Helical" evidence="8">
    <location>
        <begin position="426"/>
        <end position="448"/>
    </location>
</feature>
<evidence type="ECO:0000256" key="4">
    <source>
        <dbReference type="ARBA" id="ARBA00022679"/>
    </source>
</evidence>
<evidence type="ECO:0000256" key="1">
    <source>
        <dbReference type="ARBA" id="ARBA00004651"/>
    </source>
</evidence>
<dbReference type="Proteomes" id="UP000716322">
    <property type="component" value="Unassembled WGS sequence"/>
</dbReference>
<sequence length="587" mass="63737">MSKPPPELDEIAPLLRTDAAGTVRDETGTADAFLSRRFMLGTRTWALLVLLALYFGPGLVGHQPWKQDETYIADIVRTMLTTGDAVVPRMAGEAFMEKPPLFYWVAGALASLTSPVLALHDGARLATGAFLLLACTALAQCGRRWVDAQYGRTTVFVLLACFGLAAYAHLMLTDTALLAGIALGMAGLPRWRTRPIASGLQVGTGIGIGFLAKGLLAPGVFGLSALLLPLCFARWRARAYAQTVLVALLAALPWLTLWPAVLWSRSPALFHDWFWMNNIGRFVGFAVPVLGAANDPGFWAKNLWWLTFPAAPLAVAALWRDRALLATDERMQSAAVFAAVILGVLVASASARDGYVLPLLLPLSLLGARMALTLPPSIERVWRTGARGLFGGIALAFWCIWAYVMFTRDPLHVHALYGLLPPAPDRHIGVLPLACALAATAGAAWCMVLHPRRQAALQTWVVGLTLCWLLAATLFMPWVDAVKSYQQVFRSLQAARGPAAGCMASYGLAESERAMLHYYEGIVTEQLETRPSSSCTLILLEDPSGRLPRCSDDASWQPVWDGARPADHDEHFWLFRRPPGAATCSSE</sequence>
<evidence type="ECO:0000256" key="3">
    <source>
        <dbReference type="ARBA" id="ARBA00022676"/>
    </source>
</evidence>
<name>A0ABX0PEY8_9BURK</name>
<keyword evidence="10" id="KW-1185">Reference proteome</keyword>
<dbReference type="RefSeq" id="WP_166860714.1">
    <property type="nucleotide sequence ID" value="NZ_JAAQOM010000010.1"/>
</dbReference>
<evidence type="ECO:0000256" key="6">
    <source>
        <dbReference type="ARBA" id="ARBA00022989"/>
    </source>
</evidence>
<feature type="transmembrane region" description="Helical" evidence="8">
    <location>
        <begin position="355"/>
        <end position="374"/>
    </location>
</feature>
<keyword evidence="7 8" id="KW-0472">Membrane</keyword>
<keyword evidence="5 8" id="KW-0812">Transmembrane</keyword>
<comment type="caution">
    <text evidence="9">The sequence shown here is derived from an EMBL/GenBank/DDBJ whole genome shotgun (WGS) entry which is preliminary data.</text>
</comment>
<reference evidence="9 10" key="1">
    <citation type="submission" date="2020-03" db="EMBL/GenBank/DDBJ databases">
        <title>Genome sequence of strain Massilia sp. TW-1.</title>
        <authorList>
            <person name="Chaudhary D.K."/>
        </authorList>
    </citation>
    <scope>NUCLEOTIDE SEQUENCE [LARGE SCALE GENOMIC DNA]</scope>
    <source>
        <strain evidence="9 10">TW-1</strain>
    </source>
</reference>
<comment type="subcellular location">
    <subcellularLocation>
        <location evidence="1">Cell membrane</location>
        <topology evidence="1">Multi-pass membrane protein</topology>
    </subcellularLocation>
</comment>
<feature type="transmembrane region" description="Helical" evidence="8">
    <location>
        <begin position="460"/>
        <end position="479"/>
    </location>
</feature>
<dbReference type="PANTHER" id="PTHR33908">
    <property type="entry name" value="MANNOSYLTRANSFERASE YKCB-RELATED"/>
    <property type="match status" value="1"/>
</dbReference>
<dbReference type="InterPro" id="IPR050297">
    <property type="entry name" value="LipidA_mod_glycosyltrf_83"/>
</dbReference>
<proteinExistence type="predicted"/>
<feature type="transmembrane region" description="Helical" evidence="8">
    <location>
        <begin position="303"/>
        <end position="319"/>
    </location>
</feature>
<organism evidence="9 10">
    <name type="scientific">Telluria antibiotica</name>
    <dbReference type="NCBI Taxonomy" id="2717319"/>
    <lineage>
        <taxon>Bacteria</taxon>
        <taxon>Pseudomonadati</taxon>
        <taxon>Pseudomonadota</taxon>
        <taxon>Betaproteobacteria</taxon>
        <taxon>Burkholderiales</taxon>
        <taxon>Oxalobacteraceae</taxon>
        <taxon>Telluria group</taxon>
        <taxon>Telluria</taxon>
    </lineage>
</organism>
<evidence type="ECO:0000313" key="10">
    <source>
        <dbReference type="Proteomes" id="UP000716322"/>
    </source>
</evidence>
<feature type="transmembrane region" description="Helical" evidence="8">
    <location>
        <begin position="44"/>
        <end position="61"/>
    </location>
</feature>
<feature type="transmembrane region" description="Helical" evidence="8">
    <location>
        <begin position="125"/>
        <end position="143"/>
    </location>
</feature>
<keyword evidence="4" id="KW-0808">Transferase</keyword>
<evidence type="ECO:0000256" key="5">
    <source>
        <dbReference type="ARBA" id="ARBA00022692"/>
    </source>
</evidence>